<dbReference type="PANTHER" id="PTHR39596:SF3">
    <property type="entry name" value="HETEROKARYON INCOMPATIBILITY DOMAIN-CONTAINING PROTEIN"/>
    <property type="match status" value="1"/>
</dbReference>
<accession>A0A8K0SPT0</accession>
<evidence type="ECO:0000313" key="4">
    <source>
        <dbReference type="Proteomes" id="UP000813444"/>
    </source>
</evidence>
<feature type="region of interest" description="Disordered" evidence="1">
    <location>
        <begin position="94"/>
        <end position="146"/>
    </location>
</feature>
<feature type="chain" id="PRO_5035447808" description="Heterokaryon incompatibility domain-containing protein" evidence="2">
    <location>
        <begin position="25"/>
        <end position="1212"/>
    </location>
</feature>
<feature type="region of interest" description="Disordered" evidence="1">
    <location>
        <begin position="821"/>
        <end position="845"/>
    </location>
</feature>
<name>A0A8K0SPT0_9HYPO</name>
<organism evidence="3 4">
    <name type="scientific">Stachybotrys elegans</name>
    <dbReference type="NCBI Taxonomy" id="80388"/>
    <lineage>
        <taxon>Eukaryota</taxon>
        <taxon>Fungi</taxon>
        <taxon>Dikarya</taxon>
        <taxon>Ascomycota</taxon>
        <taxon>Pezizomycotina</taxon>
        <taxon>Sordariomycetes</taxon>
        <taxon>Hypocreomycetidae</taxon>
        <taxon>Hypocreales</taxon>
        <taxon>Stachybotryaceae</taxon>
        <taxon>Stachybotrys</taxon>
    </lineage>
</organism>
<feature type="compositionally biased region" description="Basic and acidic residues" evidence="1">
    <location>
        <begin position="134"/>
        <end position="146"/>
    </location>
</feature>
<dbReference type="Proteomes" id="UP000813444">
    <property type="component" value="Unassembled WGS sequence"/>
</dbReference>
<keyword evidence="2" id="KW-0732">Signal</keyword>
<evidence type="ECO:0000256" key="1">
    <source>
        <dbReference type="SAM" id="MobiDB-lite"/>
    </source>
</evidence>
<feature type="signal peptide" evidence="2">
    <location>
        <begin position="1"/>
        <end position="24"/>
    </location>
</feature>
<dbReference type="OrthoDB" id="2426273at2759"/>
<evidence type="ECO:0008006" key="5">
    <source>
        <dbReference type="Google" id="ProtNLM"/>
    </source>
</evidence>
<keyword evidence="4" id="KW-1185">Reference proteome</keyword>
<sequence length="1212" mass="136591">MCPPLSQPLPAGLVILVMYAAFSGLDMDRPAAGEMDHLYEKFLGINKTIDVPWLLETQKADIGDIFNRPSFGYNEFVAFLEDRGWTANREHNFELVQRPRDRPDGKKEKKLPDNHAPPNAQASLSPRKATNKSDNSHRDVDEPPPYDKDEMLQAWLFFALIACIIRKDKHSTSASGGRPGRVGPKGSLVSIPTSSVNGEVKDSQGDGTVPILQYNDLVTSVNRTLTTKKLPAALQEWHDGIKTTTSKARLRARLIDADRTLELARRVVRANLVPKTARPPKKKGAANNYFPTGSPSREQHILHHGQQSATLNIPEVEEQEQVSDTTPKHMTHVKEEQYSEVSFCLMVLGETLSAAKTHVMNDLGLQVSGWLVDDDDGWGPPSYILKRMEKSWCPRVRTVVQGQLGSSAILLYTAFAERMDNPAETQRHEQCTPTRCYHVPGLEPTAQGKALYQPRHHPGRDSSKQDKCGCQQNPDGCQLLGPDKTRLEDIIENATAATEDSEFPIMRIITRGRTSVDRRVVGVSVETWGMERLREVRKPNFTAISHVWSQGMGNERSNKLQECQLELIATTLKAAEGDDRLESDYLGDRPELFKAELLERALWDYSGDASEYTLSPPFWMDTLAIPVKPIRMTKEFKKMQTRAIRQIYHVYNMATRVIVIDKELCNELPGSSFQTVIKLLTSAWMQRLWTLQEAFLSRSLHVVFRGNLSRLYLMPNRRVDLELVNIDSKIRDLHRPQKDAHTTALADLVRRKFYHNLMGEDREIRNRNDHPIETRGSMVIASAWRSSRWRNTSRLEDETLALSTLLNLDYRQTAIEEATTKDQPVLGTKEAKSDSQGSNEDMAERNLDRERMMEDFWTLIHKTYEGSIPSGLIFLPGKKISLPGFGWAPTTWMSAKDEYYPYPLSIPSQATELHKEGLLVQYPGFLLQCGHVSSILGSNLARTGVQFPIDQYLSEWYQVKAAKQKTTYGPAQMMLARSFAHAPPEFGIILCRPKPREWPEEIGLLVEIYRETWKRKEPERVNRKYYYCQVIQRVWVSRIAAPVSPKAYRLPSGRTGDQPIGEAMPEDTLWYVDRYQPNRPGFAPPALSRGLFPGTTGKAEESVADEAATARMSFQFMRRFAAGLGGGGLANGGGPGPTALEMPPLPQLQPLPPPPLPPLPPHRVDTDEKTQPDDGYRVNGYPPSSEKTGESQSVRTQTSTGLLGRFWSKNGK</sequence>
<feature type="compositionally biased region" description="Pro residues" evidence="1">
    <location>
        <begin position="1143"/>
        <end position="1161"/>
    </location>
</feature>
<evidence type="ECO:0000256" key="2">
    <source>
        <dbReference type="SAM" id="SignalP"/>
    </source>
</evidence>
<comment type="caution">
    <text evidence="3">The sequence shown here is derived from an EMBL/GenBank/DDBJ whole genome shotgun (WGS) entry which is preliminary data.</text>
</comment>
<protein>
    <recommendedName>
        <fullName evidence="5">Heterokaryon incompatibility domain-containing protein</fullName>
    </recommendedName>
</protein>
<feature type="region of interest" description="Disordered" evidence="1">
    <location>
        <begin position="1128"/>
        <end position="1212"/>
    </location>
</feature>
<dbReference type="AlphaFoldDB" id="A0A8K0SPT0"/>
<dbReference type="PANTHER" id="PTHR39596">
    <property type="match status" value="1"/>
</dbReference>
<dbReference type="EMBL" id="JAGPNK010000011">
    <property type="protein sequence ID" value="KAH7311638.1"/>
    <property type="molecule type" value="Genomic_DNA"/>
</dbReference>
<feature type="compositionally biased region" description="Polar residues" evidence="1">
    <location>
        <begin position="1190"/>
        <end position="1201"/>
    </location>
</feature>
<feature type="compositionally biased region" description="Basic and acidic residues" evidence="1">
    <location>
        <begin position="94"/>
        <end position="113"/>
    </location>
</feature>
<feature type="compositionally biased region" description="Basic and acidic residues" evidence="1">
    <location>
        <begin position="1162"/>
        <end position="1176"/>
    </location>
</feature>
<evidence type="ECO:0000313" key="3">
    <source>
        <dbReference type="EMBL" id="KAH7311638.1"/>
    </source>
</evidence>
<proteinExistence type="predicted"/>
<gene>
    <name evidence="3" type="ORF">B0I35DRAFT_411811</name>
</gene>
<reference evidence="3" key="1">
    <citation type="journal article" date="2021" name="Nat. Commun.">
        <title>Genetic determinants of endophytism in the Arabidopsis root mycobiome.</title>
        <authorList>
            <person name="Mesny F."/>
            <person name="Miyauchi S."/>
            <person name="Thiergart T."/>
            <person name="Pickel B."/>
            <person name="Atanasova L."/>
            <person name="Karlsson M."/>
            <person name="Huettel B."/>
            <person name="Barry K.W."/>
            <person name="Haridas S."/>
            <person name="Chen C."/>
            <person name="Bauer D."/>
            <person name="Andreopoulos W."/>
            <person name="Pangilinan J."/>
            <person name="LaButti K."/>
            <person name="Riley R."/>
            <person name="Lipzen A."/>
            <person name="Clum A."/>
            <person name="Drula E."/>
            <person name="Henrissat B."/>
            <person name="Kohler A."/>
            <person name="Grigoriev I.V."/>
            <person name="Martin F.M."/>
            <person name="Hacquard S."/>
        </authorList>
    </citation>
    <scope>NUCLEOTIDE SEQUENCE</scope>
    <source>
        <strain evidence="3">MPI-CAGE-CH-0235</strain>
    </source>
</reference>
<feature type="region of interest" description="Disordered" evidence="1">
    <location>
        <begin position="1083"/>
        <end position="1104"/>
    </location>
</feature>